<dbReference type="Proteomes" id="UP000824108">
    <property type="component" value="Unassembled WGS sequence"/>
</dbReference>
<organism evidence="2 3">
    <name type="scientific">Candidatus Bacteroides merdavium</name>
    <dbReference type="NCBI Taxonomy" id="2838472"/>
    <lineage>
        <taxon>Bacteria</taxon>
        <taxon>Pseudomonadati</taxon>
        <taxon>Bacteroidota</taxon>
        <taxon>Bacteroidia</taxon>
        <taxon>Bacteroidales</taxon>
        <taxon>Bacteroidaceae</taxon>
        <taxon>Bacteroides</taxon>
    </lineage>
</organism>
<dbReference type="EMBL" id="DXAV01000021">
    <property type="protein sequence ID" value="HIZ90973.1"/>
    <property type="molecule type" value="Genomic_DNA"/>
</dbReference>
<feature type="transmembrane region" description="Helical" evidence="1">
    <location>
        <begin position="50"/>
        <end position="75"/>
    </location>
</feature>
<evidence type="ECO:0000256" key="1">
    <source>
        <dbReference type="SAM" id="Phobius"/>
    </source>
</evidence>
<sequence length="88" mass="9533">MANTNENVNVVVTKSPKSIGISIALTLFFGPLGMFYSTILGAIIMGIIDIIVGIFTLGLGLLFTWPIQIVWAAIATNMYNKKLMKGKL</sequence>
<comment type="caution">
    <text evidence="2">The sequence shown here is derived from an EMBL/GenBank/DDBJ whole genome shotgun (WGS) entry which is preliminary data.</text>
</comment>
<keyword evidence="1" id="KW-0812">Transmembrane</keyword>
<name>A0A9D2GVU5_9BACE</name>
<gene>
    <name evidence="2" type="ORF">H9807_02440</name>
</gene>
<feature type="transmembrane region" description="Helical" evidence="1">
    <location>
        <begin position="21"/>
        <end position="44"/>
    </location>
</feature>
<reference evidence="2" key="2">
    <citation type="submission" date="2021-04" db="EMBL/GenBank/DDBJ databases">
        <authorList>
            <person name="Gilroy R."/>
        </authorList>
    </citation>
    <scope>NUCLEOTIDE SEQUENCE</scope>
    <source>
        <strain evidence="2">CHK118-2852</strain>
    </source>
</reference>
<dbReference type="AlphaFoldDB" id="A0A9D2GVU5"/>
<accession>A0A9D2GVU5</accession>
<keyword evidence="1" id="KW-0472">Membrane</keyword>
<evidence type="ECO:0000313" key="3">
    <source>
        <dbReference type="Proteomes" id="UP000824108"/>
    </source>
</evidence>
<keyword evidence="1" id="KW-1133">Transmembrane helix</keyword>
<protein>
    <submittedName>
        <fullName evidence="2">Uncharacterized protein</fullName>
    </submittedName>
</protein>
<proteinExistence type="predicted"/>
<evidence type="ECO:0000313" key="2">
    <source>
        <dbReference type="EMBL" id="HIZ90973.1"/>
    </source>
</evidence>
<reference evidence="2" key="1">
    <citation type="journal article" date="2021" name="PeerJ">
        <title>Extensive microbial diversity within the chicken gut microbiome revealed by metagenomics and culture.</title>
        <authorList>
            <person name="Gilroy R."/>
            <person name="Ravi A."/>
            <person name="Getino M."/>
            <person name="Pursley I."/>
            <person name="Horton D.L."/>
            <person name="Alikhan N.F."/>
            <person name="Baker D."/>
            <person name="Gharbi K."/>
            <person name="Hall N."/>
            <person name="Watson M."/>
            <person name="Adriaenssens E.M."/>
            <person name="Foster-Nyarko E."/>
            <person name="Jarju S."/>
            <person name="Secka A."/>
            <person name="Antonio M."/>
            <person name="Oren A."/>
            <person name="Chaudhuri R.R."/>
            <person name="La Ragione R."/>
            <person name="Hildebrand F."/>
            <person name="Pallen M.J."/>
        </authorList>
    </citation>
    <scope>NUCLEOTIDE SEQUENCE</scope>
    <source>
        <strain evidence="2">CHK118-2852</strain>
    </source>
</reference>